<dbReference type="InterPro" id="IPR011711">
    <property type="entry name" value="GntR_C"/>
</dbReference>
<dbReference type="SMART" id="SM00345">
    <property type="entry name" value="HTH_GNTR"/>
    <property type="match status" value="1"/>
</dbReference>
<sequence length="242" mass="26872">MEDYVVPVMQQETLSSQVIRFLLGLISEKRLKVGDIVPSEVKVSEMLQVSRGIVRESYRALASIGVLSVQSGKRPRIREMDPSVLAQFFAYAAATSQISPTQILELRRVIEMQAAVLAATHGTDEDLATIEAAGKRLHEQPISHPEWIKRDYELHIAIANAVHNPLFQIIIRALRAPLEESMRVGIESQVSNHTEAHIVDLHDRIVSAICQRDASAASQAIEEHFNAPVSALLKKAIDDTRC</sequence>
<dbReference type="InterPro" id="IPR008920">
    <property type="entry name" value="TF_FadR/GntR_C"/>
</dbReference>
<dbReference type="OrthoDB" id="7003764at2"/>
<dbReference type="Gene3D" id="1.10.10.10">
    <property type="entry name" value="Winged helix-like DNA-binding domain superfamily/Winged helix DNA-binding domain"/>
    <property type="match status" value="1"/>
</dbReference>
<dbReference type="SUPFAM" id="SSF48008">
    <property type="entry name" value="GntR ligand-binding domain-like"/>
    <property type="match status" value="1"/>
</dbReference>
<dbReference type="EMBL" id="FNCY01000001">
    <property type="protein sequence ID" value="SDG72635.1"/>
    <property type="molecule type" value="Genomic_DNA"/>
</dbReference>
<evidence type="ECO:0000256" key="2">
    <source>
        <dbReference type="ARBA" id="ARBA00023125"/>
    </source>
</evidence>
<dbReference type="GO" id="GO:0003700">
    <property type="term" value="F:DNA-binding transcription factor activity"/>
    <property type="evidence" value="ECO:0007669"/>
    <property type="project" value="InterPro"/>
</dbReference>
<reference evidence="5 6" key="1">
    <citation type="submission" date="2016-10" db="EMBL/GenBank/DDBJ databases">
        <authorList>
            <person name="de Groot N.N."/>
        </authorList>
    </citation>
    <scope>NUCLEOTIDE SEQUENCE [LARGE SCALE GENOMIC DNA]</scope>
    <source>
        <strain evidence="5 6">DSM 5885</strain>
    </source>
</reference>
<dbReference type="Pfam" id="PF00392">
    <property type="entry name" value="GntR"/>
    <property type="match status" value="1"/>
</dbReference>
<organism evidence="5 6">
    <name type="scientific">Propionivibrio dicarboxylicus</name>
    <dbReference type="NCBI Taxonomy" id="83767"/>
    <lineage>
        <taxon>Bacteria</taxon>
        <taxon>Pseudomonadati</taxon>
        <taxon>Pseudomonadota</taxon>
        <taxon>Betaproteobacteria</taxon>
        <taxon>Rhodocyclales</taxon>
        <taxon>Rhodocyclaceae</taxon>
        <taxon>Propionivibrio</taxon>
    </lineage>
</organism>
<evidence type="ECO:0000256" key="3">
    <source>
        <dbReference type="ARBA" id="ARBA00023163"/>
    </source>
</evidence>
<evidence type="ECO:0000313" key="5">
    <source>
        <dbReference type="EMBL" id="SDG72635.1"/>
    </source>
</evidence>
<evidence type="ECO:0000259" key="4">
    <source>
        <dbReference type="PROSITE" id="PS50949"/>
    </source>
</evidence>
<dbReference type="Proteomes" id="UP000198607">
    <property type="component" value="Unassembled WGS sequence"/>
</dbReference>
<dbReference type="STRING" id="83767.SAMN05660652_00556"/>
<evidence type="ECO:0000313" key="6">
    <source>
        <dbReference type="Proteomes" id="UP000198607"/>
    </source>
</evidence>
<dbReference type="RefSeq" id="WP_091932976.1">
    <property type="nucleotide sequence ID" value="NZ_FNCY01000001.1"/>
</dbReference>
<gene>
    <name evidence="5" type="ORF">SAMN05660652_00556</name>
</gene>
<feature type="domain" description="HTH gntR-type" evidence="4">
    <location>
        <begin position="12"/>
        <end position="80"/>
    </location>
</feature>
<name>A0A1G7WKU8_9RHOO</name>
<keyword evidence="2 5" id="KW-0238">DNA-binding</keyword>
<keyword evidence="3" id="KW-0804">Transcription</keyword>
<dbReference type="InterPro" id="IPR036390">
    <property type="entry name" value="WH_DNA-bd_sf"/>
</dbReference>
<dbReference type="PROSITE" id="PS50949">
    <property type="entry name" value="HTH_GNTR"/>
    <property type="match status" value="1"/>
</dbReference>
<dbReference type="PANTHER" id="PTHR43537">
    <property type="entry name" value="TRANSCRIPTIONAL REGULATOR, GNTR FAMILY"/>
    <property type="match status" value="1"/>
</dbReference>
<evidence type="ECO:0000256" key="1">
    <source>
        <dbReference type="ARBA" id="ARBA00023015"/>
    </source>
</evidence>
<dbReference type="Pfam" id="PF07729">
    <property type="entry name" value="FCD"/>
    <property type="match status" value="1"/>
</dbReference>
<proteinExistence type="predicted"/>
<accession>A0A1G7WKU8</accession>
<protein>
    <submittedName>
        <fullName evidence="5">DNA-binding transcriptional regulator, FadR family</fullName>
    </submittedName>
</protein>
<dbReference type="InterPro" id="IPR000524">
    <property type="entry name" value="Tscrpt_reg_HTH_GntR"/>
</dbReference>
<dbReference type="SMART" id="SM00895">
    <property type="entry name" value="FCD"/>
    <property type="match status" value="1"/>
</dbReference>
<keyword evidence="1" id="KW-0805">Transcription regulation</keyword>
<dbReference type="Gene3D" id="1.20.120.530">
    <property type="entry name" value="GntR ligand-binding domain-like"/>
    <property type="match status" value="1"/>
</dbReference>
<keyword evidence="6" id="KW-1185">Reference proteome</keyword>
<dbReference type="PANTHER" id="PTHR43537:SF47">
    <property type="entry name" value="REGULATORY PROTEIN GNTR HTH"/>
    <property type="match status" value="1"/>
</dbReference>
<dbReference type="InterPro" id="IPR036388">
    <property type="entry name" value="WH-like_DNA-bd_sf"/>
</dbReference>
<dbReference type="AlphaFoldDB" id="A0A1G7WKU8"/>
<dbReference type="SUPFAM" id="SSF46785">
    <property type="entry name" value="Winged helix' DNA-binding domain"/>
    <property type="match status" value="1"/>
</dbReference>
<dbReference type="GO" id="GO:0003677">
    <property type="term" value="F:DNA binding"/>
    <property type="evidence" value="ECO:0007669"/>
    <property type="project" value="UniProtKB-KW"/>
</dbReference>